<feature type="compositionally biased region" description="Basic and acidic residues" evidence="5">
    <location>
        <begin position="281"/>
        <end position="297"/>
    </location>
</feature>
<dbReference type="Gramene" id="OE9A028955T2">
    <property type="protein sequence ID" value="OE9A028955C2"/>
    <property type="gene ID" value="OE9A028955"/>
</dbReference>
<evidence type="ECO:0000256" key="1">
    <source>
        <dbReference type="ARBA" id="ARBA00022860"/>
    </source>
</evidence>
<feature type="compositionally biased region" description="Basic and acidic residues" evidence="5">
    <location>
        <begin position="561"/>
        <end position="597"/>
    </location>
</feature>
<dbReference type="PROSITE" id="PS50096">
    <property type="entry name" value="IQ"/>
    <property type="match status" value="3"/>
</dbReference>
<dbReference type="GO" id="GO:0005516">
    <property type="term" value="F:calmodulin binding"/>
    <property type="evidence" value="ECO:0007669"/>
    <property type="project" value="UniProtKB-KW"/>
</dbReference>
<evidence type="ECO:0000256" key="4">
    <source>
        <dbReference type="ARBA" id="ARBA00045534"/>
    </source>
</evidence>
<feature type="region of interest" description="Disordered" evidence="5">
    <location>
        <begin position="823"/>
        <end position="1032"/>
    </location>
</feature>
<feature type="domain" description="DUF4005" evidence="6">
    <location>
        <begin position="941"/>
        <end position="1009"/>
    </location>
</feature>
<feature type="compositionally biased region" description="Basic and acidic residues" evidence="5">
    <location>
        <begin position="882"/>
        <end position="895"/>
    </location>
</feature>
<dbReference type="EMBL" id="CACTIH010000029">
    <property type="protein sequence ID" value="CAA2937353.1"/>
    <property type="molecule type" value="Genomic_DNA"/>
</dbReference>
<evidence type="ECO:0000256" key="5">
    <source>
        <dbReference type="SAM" id="MobiDB-lite"/>
    </source>
</evidence>
<feature type="region of interest" description="Disordered" evidence="5">
    <location>
        <begin position="688"/>
        <end position="804"/>
    </location>
</feature>
<feature type="compositionally biased region" description="Basic and acidic residues" evidence="5">
    <location>
        <begin position="499"/>
        <end position="519"/>
    </location>
</feature>
<feature type="region of interest" description="Disordered" evidence="5">
    <location>
        <begin position="374"/>
        <end position="407"/>
    </location>
</feature>
<dbReference type="PANTHER" id="PTHR32295">
    <property type="entry name" value="IQ-DOMAIN 5-RELATED"/>
    <property type="match status" value="1"/>
</dbReference>
<dbReference type="InterPro" id="IPR027417">
    <property type="entry name" value="P-loop_NTPase"/>
</dbReference>
<dbReference type="Gene3D" id="1.20.5.190">
    <property type="match status" value="1"/>
</dbReference>
<feature type="compositionally biased region" description="Basic and acidic residues" evidence="5">
    <location>
        <begin position="830"/>
        <end position="846"/>
    </location>
</feature>
<evidence type="ECO:0000313" key="7">
    <source>
        <dbReference type="EMBL" id="CAA2937353.1"/>
    </source>
</evidence>
<organism evidence="7 8">
    <name type="scientific">Olea europaea subsp. europaea</name>
    <dbReference type="NCBI Taxonomy" id="158383"/>
    <lineage>
        <taxon>Eukaryota</taxon>
        <taxon>Viridiplantae</taxon>
        <taxon>Streptophyta</taxon>
        <taxon>Embryophyta</taxon>
        <taxon>Tracheophyta</taxon>
        <taxon>Spermatophyta</taxon>
        <taxon>Magnoliopsida</taxon>
        <taxon>eudicotyledons</taxon>
        <taxon>Gunneridae</taxon>
        <taxon>Pentapetalae</taxon>
        <taxon>asterids</taxon>
        <taxon>lamiids</taxon>
        <taxon>Lamiales</taxon>
        <taxon>Oleaceae</taxon>
        <taxon>Oleeae</taxon>
        <taxon>Olea</taxon>
    </lineage>
</organism>
<dbReference type="Pfam" id="PF00612">
    <property type="entry name" value="IQ"/>
    <property type="match status" value="3"/>
</dbReference>
<feature type="compositionally biased region" description="Polar residues" evidence="5">
    <location>
        <begin position="605"/>
        <end position="621"/>
    </location>
</feature>
<feature type="region of interest" description="Disordered" evidence="5">
    <location>
        <begin position="446"/>
        <end position="658"/>
    </location>
</feature>
<dbReference type="Proteomes" id="UP000594638">
    <property type="component" value="Unassembled WGS sequence"/>
</dbReference>
<accession>A0A8S0PAL2</accession>
<dbReference type="Pfam" id="PF13178">
    <property type="entry name" value="DUF4005"/>
    <property type="match status" value="1"/>
</dbReference>
<keyword evidence="1" id="KW-0112">Calmodulin-binding</keyword>
<gene>
    <name evidence="7" type="ORF">OLEA9_A028955</name>
</gene>
<feature type="compositionally biased region" description="Basic and acidic residues" evidence="5">
    <location>
        <begin position="446"/>
        <end position="471"/>
    </location>
</feature>
<feature type="compositionally biased region" description="Basic and acidic residues" evidence="5">
    <location>
        <begin position="374"/>
        <end position="401"/>
    </location>
</feature>
<evidence type="ECO:0000259" key="6">
    <source>
        <dbReference type="Pfam" id="PF13178"/>
    </source>
</evidence>
<keyword evidence="8" id="KW-1185">Reference proteome</keyword>
<protein>
    <submittedName>
        <fullName evidence="7">IQ-DOMAIN 32</fullName>
    </submittedName>
</protein>
<feature type="compositionally biased region" description="Basic and acidic residues" evidence="5">
    <location>
        <begin position="753"/>
        <end position="781"/>
    </location>
</feature>
<name>A0A8S0PAL2_OLEEU</name>
<comment type="similarity">
    <text evidence="2">Belongs to the IQD family.</text>
</comment>
<sequence length="1032" mass="114484">MGRSASSCFKIITCSCDSVDHDDLQTPENKGSSDRSGWGFRKRSTRHRVLSNSVISEATSSVNKENSESTAVDFQEQHKIVPEKSSTDGKSELSTEVNSKLLDAVVARDDDATLDEFTVILIQAAIRGFLAQRGLLKLKNTIKLQAAFRGHIVRKHATGTLRCALAIIKMQALVRGRHARRRVEGSNAFERQSENCGNAYHDSTIVGMSKNEANRNVTISIEKLLSNGFARQLLDSTPRTKPINIKCDPSKSDSAWKWLEMWMSVSLMSNNESQASGLATEQHEREELGHPDRKDDIVIPSECTSESVGFKSSAEASSDATENADNLDLQSCRSTTPSLSQKVELPEPQNFNESNMTCNVTDSLSIPLNETDMLPKVESKSDPGKPEREPEQEIHHDEKKFSTKQPETELSDLFDESNTTYNVTNSSPVQLNQTDLLVKVELESDPGKVEREHEQDIHHNEEKISTKRPETEPPEPFDDLNTIYNVNNALPTPLNKTDLLVKMEHESDPLKSEREHEQDIQQDEEEFSTKQPETELPEPFDESNTTYNATNALPIQLNKTDLLEKVEPASDPGKPEGEHEQDINHDEEKFSTNKPETEPPEPFGESNSYHVTDSSHIQLNGTDLLAKVEPESDPGEAEREHEQYIHHDEEKFSTEQPEIEAKKFSFGSRNTSNPSYIDAQLKFEELSSAASTPQLTSSTGHGPETEYNSDKTDQQFGSGEVGLPENSTYQASTVQDGTPGSGTELLIASNPDSSDRSEVEAVEYEPKQKISDETDYPKSEENLEVEANDKPSTPATDLPPINSDQLELECGVNSSDVECASSIIPIDSPQVEKKPDTDPSKMHLELGSEVSHPVYKSSEASPESHITVSESQATPSTQVSIEFKEIRGKKTDSNRKSRYPSAGTGPPSSDNHDSVARCSLEQLPMEHKTGKRRKSFGSARPDHGDREPGDSCNSLPGYMQATESTRAKAIANRSPRSSPDMQDKDINVKKRQSLPGGNEQQGSPHRQWSMSQAQQNSPGNGIHSPQERRWRS</sequence>
<feature type="compositionally biased region" description="Polar residues" evidence="5">
    <location>
        <begin position="998"/>
        <end position="1019"/>
    </location>
</feature>
<reference evidence="7 8" key="1">
    <citation type="submission" date="2019-12" db="EMBL/GenBank/DDBJ databases">
        <authorList>
            <person name="Alioto T."/>
            <person name="Alioto T."/>
            <person name="Gomez Garrido J."/>
        </authorList>
    </citation>
    <scope>NUCLEOTIDE SEQUENCE [LARGE SCALE GENOMIC DNA]</scope>
</reference>
<comment type="subunit">
    <text evidence="3">Binds to multiple calmodulin (CaM) in the presence of Ca(2+) and CaM-like proteins.</text>
</comment>
<comment type="caution">
    <text evidence="7">The sequence shown here is derived from an EMBL/GenBank/DDBJ whole genome shotgun (WGS) entry which is preliminary data.</text>
</comment>
<dbReference type="InterPro" id="IPR000048">
    <property type="entry name" value="IQ_motif_EF-hand-BS"/>
</dbReference>
<feature type="compositionally biased region" description="Polar residues" evidence="5">
    <location>
        <begin position="314"/>
        <end position="341"/>
    </location>
</feature>
<dbReference type="PANTHER" id="PTHR32295:SF154">
    <property type="entry name" value="PROTEIN IQ-DOMAIN 32"/>
    <property type="match status" value="1"/>
</dbReference>
<dbReference type="SMART" id="SM00015">
    <property type="entry name" value="IQ"/>
    <property type="match status" value="3"/>
</dbReference>
<proteinExistence type="inferred from homology"/>
<evidence type="ECO:0000256" key="3">
    <source>
        <dbReference type="ARBA" id="ARBA00024378"/>
    </source>
</evidence>
<evidence type="ECO:0000256" key="2">
    <source>
        <dbReference type="ARBA" id="ARBA00024341"/>
    </source>
</evidence>
<feature type="compositionally biased region" description="Polar residues" evidence="5">
    <location>
        <begin position="542"/>
        <end position="559"/>
    </location>
</feature>
<feature type="compositionally biased region" description="Basic and acidic residues" evidence="5">
    <location>
        <begin position="940"/>
        <end position="949"/>
    </location>
</feature>
<comment type="function">
    <text evidence="4">May be involved in cooperative interactions with calmodulins or calmodulin-like proteins. Recruits calmodulin proteins to microtubules, thus being a potential scaffold in cellular signaling and trafficking. May associate with nucleic acids and regulate gene expression at the transcriptional or post-transcriptional level.</text>
</comment>
<feature type="compositionally biased region" description="Polar residues" evidence="5">
    <location>
        <begin position="688"/>
        <end position="700"/>
    </location>
</feature>
<dbReference type="SUPFAM" id="SSF52540">
    <property type="entry name" value="P-loop containing nucleoside triphosphate hydrolases"/>
    <property type="match status" value="1"/>
</dbReference>
<evidence type="ECO:0000313" key="8">
    <source>
        <dbReference type="Proteomes" id="UP000594638"/>
    </source>
</evidence>
<feature type="compositionally biased region" description="Polar residues" evidence="5">
    <location>
        <begin position="725"/>
        <end position="738"/>
    </location>
</feature>
<feature type="region of interest" description="Disordered" evidence="5">
    <location>
        <begin position="273"/>
        <end position="342"/>
    </location>
</feature>
<feature type="compositionally biased region" description="Basic and acidic residues" evidence="5">
    <location>
        <begin position="626"/>
        <end position="658"/>
    </location>
</feature>
<dbReference type="AlphaFoldDB" id="A0A8S0PAL2"/>
<dbReference type="OrthoDB" id="917539at2759"/>
<feature type="compositionally biased region" description="Polar residues" evidence="5">
    <location>
        <begin position="858"/>
        <end position="880"/>
    </location>
</feature>
<dbReference type="InterPro" id="IPR025064">
    <property type="entry name" value="DUF4005"/>
</dbReference>